<dbReference type="GO" id="GO:0072527">
    <property type="term" value="P:pyrimidine-containing compound metabolic process"/>
    <property type="evidence" value="ECO:0007669"/>
    <property type="project" value="UniProtKB-ARBA"/>
</dbReference>
<keyword evidence="7" id="KW-1185">Reference proteome</keyword>
<keyword evidence="2" id="KW-0479">Metal-binding</keyword>
<dbReference type="CDD" id="cd01283">
    <property type="entry name" value="cytidine_deaminase"/>
    <property type="match status" value="1"/>
</dbReference>
<dbReference type="OrthoDB" id="9795347at2"/>
<evidence type="ECO:0000313" key="7">
    <source>
        <dbReference type="Proteomes" id="UP000027821"/>
    </source>
</evidence>
<gene>
    <name evidence="6" type="ORF">EL17_10795</name>
</gene>
<dbReference type="PANTHER" id="PTHR11644:SF2">
    <property type="entry name" value="CYTIDINE DEAMINASE"/>
    <property type="match status" value="1"/>
</dbReference>
<dbReference type="Pfam" id="PF00383">
    <property type="entry name" value="dCMP_cyt_deam_1"/>
    <property type="match status" value="1"/>
</dbReference>
<name>A0A074KZT0_9BACT</name>
<dbReference type="InterPro" id="IPR016193">
    <property type="entry name" value="Cytidine_deaminase-like"/>
</dbReference>
<dbReference type="AlphaFoldDB" id="A0A074KZT0"/>
<dbReference type="InterPro" id="IPR050202">
    <property type="entry name" value="Cyt/Deoxycyt_deaminase"/>
</dbReference>
<dbReference type="SUPFAM" id="SSF53927">
    <property type="entry name" value="Cytidine deaminase-like"/>
    <property type="match status" value="1"/>
</dbReference>
<dbReference type="GO" id="GO:0042802">
    <property type="term" value="F:identical protein binding"/>
    <property type="evidence" value="ECO:0007669"/>
    <property type="project" value="UniProtKB-ARBA"/>
</dbReference>
<protein>
    <submittedName>
        <fullName evidence="6">Cytidine deaminase</fullName>
    </submittedName>
</protein>
<dbReference type="STRING" id="1048983.EL17_10795"/>
<dbReference type="EMBL" id="JMIH01000019">
    <property type="protein sequence ID" value="KEO73710.1"/>
    <property type="molecule type" value="Genomic_DNA"/>
</dbReference>
<organism evidence="6 7">
    <name type="scientific">Anditalea andensis</name>
    <dbReference type="NCBI Taxonomy" id="1048983"/>
    <lineage>
        <taxon>Bacteria</taxon>
        <taxon>Pseudomonadati</taxon>
        <taxon>Bacteroidota</taxon>
        <taxon>Cytophagia</taxon>
        <taxon>Cytophagales</taxon>
        <taxon>Cytophagaceae</taxon>
        <taxon>Anditalea</taxon>
    </lineage>
</organism>
<dbReference type="PROSITE" id="PS51747">
    <property type="entry name" value="CYT_DCMP_DEAMINASES_2"/>
    <property type="match status" value="1"/>
</dbReference>
<comment type="similarity">
    <text evidence="1">Belongs to the cytidine and deoxycytidylate deaminase family.</text>
</comment>
<dbReference type="InterPro" id="IPR002125">
    <property type="entry name" value="CMP_dCMP_dom"/>
</dbReference>
<dbReference type="GO" id="GO:0008270">
    <property type="term" value="F:zinc ion binding"/>
    <property type="evidence" value="ECO:0007669"/>
    <property type="project" value="InterPro"/>
</dbReference>
<evidence type="ECO:0000259" key="5">
    <source>
        <dbReference type="PROSITE" id="PS51747"/>
    </source>
</evidence>
<reference evidence="6 7" key="1">
    <citation type="submission" date="2014-04" db="EMBL/GenBank/DDBJ databases">
        <title>Characterization and application of a salt tolerant electro-active bacterium.</title>
        <authorList>
            <person name="Yang L."/>
            <person name="Wei S."/>
            <person name="Tay Q.X.M."/>
        </authorList>
    </citation>
    <scope>NUCLEOTIDE SEQUENCE [LARGE SCALE GENOMIC DNA]</scope>
    <source>
        <strain evidence="6 7">LY1</strain>
    </source>
</reference>
<dbReference type="GO" id="GO:0055086">
    <property type="term" value="P:nucleobase-containing small molecule metabolic process"/>
    <property type="evidence" value="ECO:0007669"/>
    <property type="project" value="UniProtKB-ARBA"/>
</dbReference>
<evidence type="ECO:0000313" key="6">
    <source>
        <dbReference type="EMBL" id="KEO73710.1"/>
    </source>
</evidence>
<keyword evidence="3" id="KW-0378">Hydrolase</keyword>
<dbReference type="GO" id="GO:0004126">
    <property type="term" value="F:cytidine deaminase activity"/>
    <property type="evidence" value="ECO:0007669"/>
    <property type="project" value="TreeGrafter"/>
</dbReference>
<dbReference type="eggNOG" id="COG0295">
    <property type="taxonomic scope" value="Bacteria"/>
</dbReference>
<dbReference type="Proteomes" id="UP000027821">
    <property type="component" value="Unassembled WGS sequence"/>
</dbReference>
<dbReference type="RefSeq" id="WP_035074146.1">
    <property type="nucleotide sequence ID" value="NZ_JMIH01000019.1"/>
</dbReference>
<feature type="domain" description="CMP/dCMP-type deaminase" evidence="5">
    <location>
        <begin position="21"/>
        <end position="158"/>
    </location>
</feature>
<evidence type="ECO:0000256" key="2">
    <source>
        <dbReference type="ARBA" id="ARBA00022723"/>
    </source>
</evidence>
<evidence type="ECO:0000256" key="4">
    <source>
        <dbReference type="ARBA" id="ARBA00022833"/>
    </source>
</evidence>
<evidence type="ECO:0000256" key="1">
    <source>
        <dbReference type="ARBA" id="ARBA00006576"/>
    </source>
</evidence>
<keyword evidence="4" id="KW-0862">Zinc</keyword>
<dbReference type="Gene3D" id="3.40.140.10">
    <property type="entry name" value="Cytidine Deaminase, domain 2"/>
    <property type="match status" value="1"/>
</dbReference>
<dbReference type="InterPro" id="IPR016192">
    <property type="entry name" value="APOBEC/CMP_deaminase_Zn-bd"/>
</dbReference>
<accession>A0A074KZT0</accession>
<proteinExistence type="inferred from homology"/>
<dbReference type="PANTHER" id="PTHR11644">
    <property type="entry name" value="CYTIDINE DEAMINASE"/>
    <property type="match status" value="1"/>
</dbReference>
<sequence length="160" mass="18191">MINKIQKTVTLKVFHWDQLDEEIKTLIYMARSASSQAYAPYSNFMVGAALLLDNGEILSGNNQENVSFPVGICAERVVLGYAHARYPKSKPLKLAVAAKRRNEKNFAYVTPCGLCRQTISEYEQRYSEPIEIYMLAPNDEIYKVDSIDELLPFKFNDLNG</sequence>
<comment type="caution">
    <text evidence="6">The sequence shown here is derived from an EMBL/GenBank/DDBJ whole genome shotgun (WGS) entry which is preliminary data.</text>
</comment>
<dbReference type="NCBIfam" id="NF004064">
    <property type="entry name" value="PRK05578.1"/>
    <property type="match status" value="1"/>
</dbReference>
<dbReference type="GO" id="GO:0005829">
    <property type="term" value="C:cytosol"/>
    <property type="evidence" value="ECO:0007669"/>
    <property type="project" value="TreeGrafter"/>
</dbReference>
<evidence type="ECO:0000256" key="3">
    <source>
        <dbReference type="ARBA" id="ARBA00022801"/>
    </source>
</evidence>
<dbReference type="PROSITE" id="PS00903">
    <property type="entry name" value="CYT_DCMP_DEAMINASES_1"/>
    <property type="match status" value="1"/>
</dbReference>